<keyword evidence="10" id="KW-1185">Reference proteome</keyword>
<feature type="binding site" evidence="7">
    <location>
        <position position="324"/>
    </location>
    <ligand>
        <name>Fe(3+)</name>
        <dbReference type="ChEBI" id="CHEBI:29034"/>
    </ligand>
</feature>
<dbReference type="EMBL" id="SKBU01000012">
    <property type="protein sequence ID" value="TCJ18318.1"/>
    <property type="molecule type" value="Genomic_DNA"/>
</dbReference>
<accession>A0A4R1BLZ7</accession>
<dbReference type="InterPro" id="IPR032466">
    <property type="entry name" value="Metal_Hydrolase"/>
</dbReference>
<evidence type="ECO:0000256" key="6">
    <source>
        <dbReference type="ARBA" id="ARBA00023004"/>
    </source>
</evidence>
<feature type="binding site" evidence="7">
    <location>
        <position position="328"/>
    </location>
    <ligand>
        <name>N-formimidoyl-L-glutamate</name>
        <dbReference type="ChEBI" id="CHEBI:58928"/>
    </ligand>
</feature>
<comment type="caution">
    <text evidence="9">The sequence shown here is derived from an EMBL/GenBank/DDBJ whole genome shotgun (WGS) entry which is preliminary data.</text>
</comment>
<feature type="binding site" evidence="7">
    <location>
        <position position="324"/>
    </location>
    <ligand>
        <name>Zn(2+)</name>
        <dbReference type="ChEBI" id="CHEBI:29105"/>
    </ligand>
</feature>
<dbReference type="SUPFAM" id="SSF51338">
    <property type="entry name" value="Composite domain of metallo-dependent hydrolases"/>
    <property type="match status" value="1"/>
</dbReference>
<feature type="binding site" evidence="7">
    <location>
        <position position="85"/>
    </location>
    <ligand>
        <name>Zn(2+)</name>
        <dbReference type="ChEBI" id="CHEBI:29105"/>
    </ligand>
</feature>
<comment type="pathway">
    <text evidence="7">Amino-acid degradation; L-histidine degradation into L-glutamate; N-formimidoyl-L-glutamate from L-histidine: step 3/3.</text>
</comment>
<evidence type="ECO:0000259" key="8">
    <source>
        <dbReference type="Pfam" id="PF01979"/>
    </source>
</evidence>
<feature type="binding site" evidence="7">
    <location>
        <position position="83"/>
    </location>
    <ligand>
        <name>Fe(3+)</name>
        <dbReference type="ChEBI" id="CHEBI:29034"/>
    </ligand>
</feature>
<dbReference type="GO" id="GO:0019557">
    <property type="term" value="P:L-histidine catabolic process to glutamate and formate"/>
    <property type="evidence" value="ECO:0007669"/>
    <property type="project" value="UniProtKB-UniPathway"/>
</dbReference>
<comment type="catalytic activity">
    <reaction evidence="7">
        <text>4-imidazolone-5-propanoate + H2O = N-formimidoyl-L-glutamate</text>
        <dbReference type="Rhea" id="RHEA:23660"/>
        <dbReference type="ChEBI" id="CHEBI:15377"/>
        <dbReference type="ChEBI" id="CHEBI:58928"/>
        <dbReference type="ChEBI" id="CHEBI:77893"/>
        <dbReference type="EC" id="3.5.2.7"/>
    </reaction>
</comment>
<dbReference type="GO" id="GO:0005506">
    <property type="term" value="F:iron ion binding"/>
    <property type="evidence" value="ECO:0007669"/>
    <property type="project" value="UniProtKB-UniRule"/>
</dbReference>
<organism evidence="9 10">
    <name type="scientific">Rubrobacter taiwanensis</name>
    <dbReference type="NCBI Taxonomy" id="185139"/>
    <lineage>
        <taxon>Bacteria</taxon>
        <taxon>Bacillati</taxon>
        <taxon>Actinomycetota</taxon>
        <taxon>Rubrobacteria</taxon>
        <taxon>Rubrobacterales</taxon>
        <taxon>Rubrobacteraceae</taxon>
        <taxon>Rubrobacter</taxon>
    </lineage>
</organism>
<keyword evidence="3 7" id="KW-0378">Hydrolase</keyword>
<keyword evidence="6 7" id="KW-0408">Iron</keyword>
<dbReference type="Gene3D" id="2.30.40.10">
    <property type="entry name" value="Urease, subunit C, domain 1"/>
    <property type="match status" value="1"/>
</dbReference>
<evidence type="ECO:0000256" key="1">
    <source>
        <dbReference type="ARBA" id="ARBA00012864"/>
    </source>
</evidence>
<proteinExistence type="inferred from homology"/>
<dbReference type="EC" id="3.5.2.7" evidence="1 7"/>
<feature type="binding site" evidence="7">
    <location>
        <position position="253"/>
    </location>
    <ligand>
        <name>4-imidazolone-5-propanoate</name>
        <dbReference type="ChEBI" id="CHEBI:77893"/>
    </ligand>
</feature>
<feature type="binding site" evidence="7">
    <location>
        <position position="250"/>
    </location>
    <ligand>
        <name>Fe(3+)</name>
        <dbReference type="ChEBI" id="CHEBI:29034"/>
    </ligand>
</feature>
<evidence type="ECO:0000313" key="9">
    <source>
        <dbReference type="EMBL" id="TCJ18318.1"/>
    </source>
</evidence>
<reference evidence="9 10" key="1">
    <citation type="submission" date="2019-03" db="EMBL/GenBank/DDBJ databases">
        <title>Whole genome sequence of a novel Rubrobacter taiwanensis strain, isolated from Yellowstone National Park.</title>
        <authorList>
            <person name="Freed S."/>
            <person name="Ramaley R.F."/>
            <person name="Kyndt J.A."/>
        </authorList>
    </citation>
    <scope>NUCLEOTIDE SEQUENCE [LARGE SCALE GENOMIC DNA]</scope>
    <source>
        <strain evidence="9 10">Yellowstone</strain>
    </source>
</reference>
<dbReference type="GO" id="GO:0005737">
    <property type="term" value="C:cytoplasm"/>
    <property type="evidence" value="ECO:0007669"/>
    <property type="project" value="UniProtKB-SubCell"/>
</dbReference>
<dbReference type="InterPro" id="IPR011059">
    <property type="entry name" value="Metal-dep_hydrolase_composite"/>
</dbReference>
<feature type="binding site" evidence="7">
    <location>
        <position position="188"/>
    </location>
    <ligand>
        <name>4-imidazolone-5-propanoate</name>
        <dbReference type="ChEBI" id="CHEBI:77893"/>
    </ligand>
</feature>
<keyword evidence="5 7" id="KW-0862">Zinc</keyword>
<dbReference type="GO" id="GO:0008270">
    <property type="term" value="F:zinc ion binding"/>
    <property type="evidence" value="ECO:0007669"/>
    <property type="project" value="UniProtKB-UniRule"/>
</dbReference>
<evidence type="ECO:0000256" key="5">
    <source>
        <dbReference type="ARBA" id="ARBA00022833"/>
    </source>
</evidence>
<dbReference type="Pfam" id="PF01979">
    <property type="entry name" value="Amidohydro_1"/>
    <property type="match status" value="1"/>
</dbReference>
<dbReference type="OrthoDB" id="9776455at2"/>
<feature type="binding site" evidence="7">
    <location>
        <position position="250"/>
    </location>
    <ligand>
        <name>Zn(2+)</name>
        <dbReference type="ChEBI" id="CHEBI:29105"/>
    </ligand>
</feature>
<dbReference type="Gene3D" id="3.20.20.140">
    <property type="entry name" value="Metal-dependent hydrolases"/>
    <property type="match status" value="1"/>
</dbReference>
<comment type="similarity">
    <text evidence="7">Belongs to the metallo-dependent hydrolases superfamily. HutI family.</text>
</comment>
<dbReference type="UniPathway" id="UPA00379">
    <property type="reaction ID" value="UER00551"/>
</dbReference>
<dbReference type="FunFam" id="3.20.20.140:FF:000007">
    <property type="entry name" value="Imidazolonepropionase"/>
    <property type="match status" value="1"/>
</dbReference>
<gene>
    <name evidence="7" type="primary">hutI</name>
    <name evidence="9" type="ORF">E0L93_06145</name>
</gene>
<feature type="binding site" evidence="7">
    <location>
        <position position="329"/>
    </location>
    <ligand>
        <name>4-imidazolone-5-propanoate</name>
        <dbReference type="ChEBI" id="CHEBI:77893"/>
    </ligand>
</feature>
<feature type="binding site" evidence="7">
    <location>
        <position position="92"/>
    </location>
    <ligand>
        <name>4-imidazolone-5-propanoate</name>
        <dbReference type="ChEBI" id="CHEBI:77893"/>
    </ligand>
</feature>
<keyword evidence="7" id="KW-0963">Cytoplasm</keyword>
<feature type="binding site" evidence="7">
    <location>
        <position position="155"/>
    </location>
    <ligand>
        <name>N-formimidoyl-L-glutamate</name>
        <dbReference type="ChEBI" id="CHEBI:58928"/>
    </ligand>
</feature>
<dbReference type="InterPro" id="IPR006680">
    <property type="entry name" value="Amidohydro-rel"/>
</dbReference>
<dbReference type="GO" id="GO:0019556">
    <property type="term" value="P:L-histidine catabolic process to glutamate and formamide"/>
    <property type="evidence" value="ECO:0007669"/>
    <property type="project" value="UniProtKB-UniRule"/>
</dbReference>
<sequence>MSGTTLFIHDLNAAVSPAGTGPLRGAALGELEVHAPASVAVSGEKILAVGDPKEVLREHPPGPDCVEVDGRGRVALPGLVDCHTHACFLGDRAREFELRAGGASYEELHAAGGGILSTVEATRAGSEAELAAAVKRHLDWMLEHGTTTAEVKSGYGLDRDSELKMLRAIVRAAAEHAVDVSPTFLGAHTVAPEFGSAAEHVEYLVREVLPEAARHASAADIFLERGSFEAPEARRYLEAARERGLALRLHGDQFSERGAVPLAVELGARSVDHLEATGEEGAQLLARSGVAAVLLPACALFLDLPLPPARALIGAGGIVALATDFNPGSAFCESLPLVMNLACTRLKMTPAEALAASTANAAHVLGLGDVGRLAPGYRADVLVLDAPDWRHLAYHLGGDRFAAKVKAGRLLA</sequence>
<feature type="binding site" evidence="7">
    <location>
        <position position="83"/>
    </location>
    <ligand>
        <name>Zn(2+)</name>
        <dbReference type="ChEBI" id="CHEBI:29105"/>
    </ligand>
</feature>
<dbReference type="GO" id="GO:0050480">
    <property type="term" value="F:imidazolonepropionase activity"/>
    <property type="evidence" value="ECO:0007669"/>
    <property type="project" value="UniProtKB-UniRule"/>
</dbReference>
<dbReference type="InterPro" id="IPR005920">
    <property type="entry name" value="HutI"/>
</dbReference>
<dbReference type="Proteomes" id="UP000295244">
    <property type="component" value="Unassembled WGS sequence"/>
</dbReference>
<evidence type="ECO:0000256" key="2">
    <source>
        <dbReference type="ARBA" id="ARBA00022723"/>
    </source>
</evidence>
<feature type="binding site" evidence="7">
    <location>
        <position position="155"/>
    </location>
    <ligand>
        <name>4-imidazolone-5-propanoate</name>
        <dbReference type="ChEBI" id="CHEBI:77893"/>
    </ligand>
</feature>
<comment type="cofactor">
    <cofactor evidence="7">
        <name>Zn(2+)</name>
        <dbReference type="ChEBI" id="CHEBI:29105"/>
    </cofactor>
    <cofactor evidence="7">
        <name>Fe(3+)</name>
        <dbReference type="ChEBI" id="CHEBI:29034"/>
    </cofactor>
    <text evidence="7">Binds 1 zinc or iron ion per subunit.</text>
</comment>
<dbReference type="NCBIfam" id="TIGR01224">
    <property type="entry name" value="hutI"/>
    <property type="match status" value="1"/>
</dbReference>
<dbReference type="RefSeq" id="WP_132689950.1">
    <property type="nucleotide sequence ID" value="NZ_SKBU01000012.1"/>
</dbReference>
<feature type="domain" description="Amidohydrolase-related" evidence="8">
    <location>
        <begin position="75"/>
        <end position="386"/>
    </location>
</feature>
<protein>
    <recommendedName>
        <fullName evidence="1 7">Imidazolonepropionase</fullName>
        <ecNumber evidence="1 7">3.5.2.7</ecNumber>
    </recommendedName>
    <alternativeName>
        <fullName evidence="7">Imidazolone-5-propionate hydrolase</fullName>
    </alternativeName>
</protein>
<evidence type="ECO:0000256" key="3">
    <source>
        <dbReference type="ARBA" id="ARBA00022801"/>
    </source>
</evidence>
<comment type="subcellular location">
    <subcellularLocation>
        <location evidence="7">Cytoplasm</location>
    </subcellularLocation>
</comment>
<keyword evidence="2 7" id="KW-0479">Metal-binding</keyword>
<evidence type="ECO:0000313" key="10">
    <source>
        <dbReference type="Proteomes" id="UP000295244"/>
    </source>
</evidence>
<name>A0A4R1BLZ7_9ACTN</name>
<comment type="function">
    <text evidence="7">Catalyzes the hydrolytic cleavage of the carbon-nitrogen bond in imidazolone-5-propanoate to yield N-formimidoyl-L-glutamate. It is the third step in the universal histidine degradation pathway.</text>
</comment>
<keyword evidence="4 7" id="KW-0369">Histidine metabolism</keyword>
<dbReference type="SUPFAM" id="SSF51556">
    <property type="entry name" value="Metallo-dependent hydrolases"/>
    <property type="match status" value="1"/>
</dbReference>
<feature type="binding site" evidence="7">
    <location>
        <position position="85"/>
    </location>
    <ligand>
        <name>Fe(3+)</name>
        <dbReference type="ChEBI" id="CHEBI:29034"/>
    </ligand>
</feature>
<dbReference type="PANTHER" id="PTHR42752">
    <property type="entry name" value="IMIDAZOLONEPROPIONASE"/>
    <property type="match status" value="1"/>
</dbReference>
<dbReference type="PANTHER" id="PTHR42752:SF1">
    <property type="entry name" value="IMIDAZOLONEPROPIONASE-RELATED"/>
    <property type="match status" value="1"/>
</dbReference>
<feature type="binding site" evidence="7">
    <location>
        <position position="326"/>
    </location>
    <ligand>
        <name>N-formimidoyl-L-glutamate</name>
        <dbReference type="ChEBI" id="CHEBI:58928"/>
    </ligand>
</feature>
<dbReference type="AlphaFoldDB" id="A0A4R1BLZ7"/>
<dbReference type="HAMAP" id="MF_00372">
    <property type="entry name" value="HutI"/>
    <property type="match status" value="1"/>
</dbReference>
<evidence type="ECO:0000256" key="7">
    <source>
        <dbReference type="HAMAP-Rule" id="MF_00372"/>
    </source>
</evidence>
<evidence type="ECO:0000256" key="4">
    <source>
        <dbReference type="ARBA" id="ARBA00022808"/>
    </source>
</evidence>